<organism evidence="1 2">
    <name type="scientific">Porphyromonas cangingivalis</name>
    <dbReference type="NCBI Taxonomy" id="36874"/>
    <lineage>
        <taxon>Bacteria</taxon>
        <taxon>Pseudomonadati</taxon>
        <taxon>Bacteroidota</taxon>
        <taxon>Bacteroidia</taxon>
        <taxon>Bacteroidales</taxon>
        <taxon>Porphyromonadaceae</taxon>
        <taxon>Porphyromonas</taxon>
    </lineage>
</organism>
<protein>
    <submittedName>
        <fullName evidence="1">Uncharacterized protein</fullName>
    </submittedName>
</protein>
<keyword evidence="2" id="KW-1185">Reference proteome</keyword>
<dbReference type="AlphaFoldDB" id="A0A0A2EQ71"/>
<accession>A0A0A2EQ71</accession>
<reference evidence="1 2" key="1">
    <citation type="submission" date="2014-08" db="EMBL/GenBank/DDBJ databases">
        <title>Porphyromonas cangingivalis strain:COT-109_OH1386 Genome sequencing.</title>
        <authorList>
            <person name="Wallis C."/>
            <person name="Deusch O."/>
            <person name="O'Flynn C."/>
            <person name="Davis I."/>
            <person name="Jospin G."/>
            <person name="Darling A.E."/>
            <person name="Coil D.A."/>
            <person name="Alexiev A."/>
            <person name="Horsfall A."/>
            <person name="Kirkwood N."/>
            <person name="Harris S."/>
            <person name="Eisen J.A."/>
        </authorList>
    </citation>
    <scope>NUCLEOTIDE SEQUENCE [LARGE SCALE GENOMIC DNA]</scope>
    <source>
        <strain evidence="2">COT-109 OH1386</strain>
    </source>
</reference>
<dbReference type="Proteomes" id="UP000030125">
    <property type="component" value="Unassembled WGS sequence"/>
</dbReference>
<gene>
    <name evidence="1" type="ORF">HQ35_09845</name>
</gene>
<name>A0A0A2EQ71_PORCN</name>
<dbReference type="EMBL" id="JQJD01000060">
    <property type="protein sequence ID" value="KGN78509.1"/>
    <property type="molecule type" value="Genomic_DNA"/>
</dbReference>
<evidence type="ECO:0000313" key="2">
    <source>
        <dbReference type="Proteomes" id="UP000030125"/>
    </source>
</evidence>
<comment type="caution">
    <text evidence="1">The sequence shown here is derived from an EMBL/GenBank/DDBJ whole genome shotgun (WGS) entry which is preliminary data.</text>
</comment>
<proteinExistence type="predicted"/>
<sequence>MLRQKTVRFALSEKKSAQYKGFEHIGKIRPGDLFLLVGGTDRLIGIDQIKEPQETYTISRMSAGDHFIANGLLVGVESLRD</sequence>
<evidence type="ECO:0000313" key="1">
    <source>
        <dbReference type="EMBL" id="KGN78509.1"/>
    </source>
</evidence>
<dbReference type="OrthoDB" id="9784548at2"/>
<dbReference type="RefSeq" id="WP_036852800.1">
    <property type="nucleotide sequence ID" value="NZ_JQJD01000060.1"/>
</dbReference>